<dbReference type="InterPro" id="IPR012347">
    <property type="entry name" value="Ferritin-like"/>
</dbReference>
<name>A0A9X4H2K2_9FIRM</name>
<dbReference type="Pfam" id="PF07875">
    <property type="entry name" value="Coat_F"/>
    <property type="match status" value="1"/>
</dbReference>
<dbReference type="EMBL" id="JAKOAV010000014">
    <property type="protein sequence ID" value="MDF9408461.1"/>
    <property type="molecule type" value="Genomic_DNA"/>
</dbReference>
<accession>A0A9X4H2K2</accession>
<dbReference type="AlphaFoldDB" id="A0A9X4H2K2"/>
<comment type="caution">
    <text evidence="1">The sequence shown here is derived from an EMBL/GenBank/DDBJ whole genome shotgun (WGS) entry which is preliminary data.</text>
</comment>
<keyword evidence="1" id="KW-0946">Virion</keyword>
<dbReference type="Gene3D" id="1.20.1260.10">
    <property type="match status" value="1"/>
</dbReference>
<dbReference type="InterPro" id="IPR012851">
    <property type="entry name" value="Spore_coat_CotF-like"/>
</dbReference>
<evidence type="ECO:0000313" key="2">
    <source>
        <dbReference type="Proteomes" id="UP001154312"/>
    </source>
</evidence>
<proteinExistence type="predicted"/>
<reference evidence="1" key="1">
    <citation type="submission" date="2022-02" db="EMBL/GenBank/DDBJ databases">
        <authorList>
            <person name="Leng L."/>
        </authorList>
    </citation>
    <scope>NUCLEOTIDE SEQUENCE</scope>
    <source>
        <strain evidence="1">JI</strain>
    </source>
</reference>
<dbReference type="Proteomes" id="UP001154312">
    <property type="component" value="Unassembled WGS sequence"/>
</dbReference>
<organism evidence="1 2">
    <name type="scientific">Pelotomaculum isophthalicicum JI</name>
    <dbReference type="NCBI Taxonomy" id="947010"/>
    <lineage>
        <taxon>Bacteria</taxon>
        <taxon>Bacillati</taxon>
        <taxon>Bacillota</taxon>
        <taxon>Clostridia</taxon>
        <taxon>Eubacteriales</taxon>
        <taxon>Desulfotomaculaceae</taxon>
        <taxon>Pelotomaculum</taxon>
    </lineage>
</organism>
<keyword evidence="2" id="KW-1185">Reference proteome</keyword>
<dbReference type="RefSeq" id="WP_277443785.1">
    <property type="nucleotide sequence ID" value="NZ_JAKOAV010000014.1"/>
</dbReference>
<protein>
    <submittedName>
        <fullName evidence="1">Spore coat protein</fullName>
    </submittedName>
</protein>
<gene>
    <name evidence="1" type="ORF">L7E55_08835</name>
</gene>
<keyword evidence="1" id="KW-0167">Capsid protein</keyword>
<evidence type="ECO:0000313" key="1">
    <source>
        <dbReference type="EMBL" id="MDF9408461.1"/>
    </source>
</evidence>
<sequence>MMSQPRKGDDLLVNLDDRDMITDVLFMQKQLIDTYMTTERESANSHLREALHDFHQEEENLHAKIFHSMHQRGWYKTPVAGQQAIENAIISWEQKLVRQPELRA</sequence>